<dbReference type="RefSeq" id="WP_166196705.1">
    <property type="nucleotide sequence ID" value="NZ_JAAOIV010000007.1"/>
</dbReference>
<dbReference type="Proteomes" id="UP000744769">
    <property type="component" value="Unassembled WGS sequence"/>
</dbReference>
<sequence>MTVVLLGPQRRPSLHGLVTSMGWEGPFATITAGWQERELADAELDEHLGGRSHNLSLWHRMQQVFEADPQYAAAHRQRRADLLEMQDLYVHGLRHTMAALIELNDRTEGSITLRHMAIDDAIAIMRGLDSQHMRRVAEVQQAFYDAYPPHERESVQGHRAEVARILADCSAVVITGGHVVELLDALHLFNVAPAGVEQRPVVAWSAGAMVLTSHVVLFGDHAVRGPGCPEVFDRGLGLLPGIVALPSASQRLELHDRFRMSVLSRRFAPDLSLPLDPGTRIVCERGKPLAAGIRLIGADGTVTTGGEDGAQAGDQPPA</sequence>
<accession>A0A967AZV4</accession>
<keyword evidence="2" id="KW-1185">Reference proteome</keyword>
<evidence type="ECO:0000313" key="1">
    <source>
        <dbReference type="EMBL" id="NHN56181.1"/>
    </source>
</evidence>
<comment type="caution">
    <text evidence="1">The sequence shown here is derived from an EMBL/GenBank/DDBJ whole genome shotgun (WGS) entry which is preliminary data.</text>
</comment>
<evidence type="ECO:0008006" key="3">
    <source>
        <dbReference type="Google" id="ProtNLM"/>
    </source>
</evidence>
<gene>
    <name evidence="1" type="ORF">G9U51_10370</name>
</gene>
<proteinExistence type="predicted"/>
<evidence type="ECO:0000313" key="2">
    <source>
        <dbReference type="Proteomes" id="UP000744769"/>
    </source>
</evidence>
<dbReference type="AlphaFoldDB" id="A0A967AZV4"/>
<reference evidence="1" key="1">
    <citation type="submission" date="2020-03" db="EMBL/GenBank/DDBJ databases">
        <title>Draft sequencing of Calidifontibacter sp. DB0510.</title>
        <authorList>
            <person name="Kim D.-U."/>
        </authorList>
    </citation>
    <scope>NUCLEOTIDE SEQUENCE</scope>
    <source>
        <strain evidence="1">DB0510</strain>
    </source>
</reference>
<dbReference type="EMBL" id="JAAOIV010000007">
    <property type="protein sequence ID" value="NHN56181.1"/>
    <property type="molecule type" value="Genomic_DNA"/>
</dbReference>
<dbReference type="Gene3D" id="3.40.50.880">
    <property type="match status" value="1"/>
</dbReference>
<protein>
    <recommendedName>
        <fullName evidence="3">Cyanophycinase</fullName>
    </recommendedName>
</protein>
<dbReference type="InterPro" id="IPR029062">
    <property type="entry name" value="Class_I_gatase-like"/>
</dbReference>
<dbReference type="SUPFAM" id="SSF52317">
    <property type="entry name" value="Class I glutamine amidotransferase-like"/>
    <property type="match status" value="1"/>
</dbReference>
<organism evidence="1 2">
    <name type="scientific">Metallococcus carri</name>
    <dbReference type="NCBI Taxonomy" id="1656884"/>
    <lineage>
        <taxon>Bacteria</taxon>
        <taxon>Bacillati</taxon>
        <taxon>Actinomycetota</taxon>
        <taxon>Actinomycetes</taxon>
        <taxon>Micrococcales</taxon>
        <taxon>Dermacoccaceae</taxon>
        <taxon>Metallococcus</taxon>
    </lineage>
</organism>
<name>A0A967AZV4_9MICO</name>